<keyword evidence="1" id="KW-1133">Transmembrane helix</keyword>
<keyword evidence="3" id="KW-1185">Reference proteome</keyword>
<evidence type="ECO:0008006" key="4">
    <source>
        <dbReference type="Google" id="ProtNLM"/>
    </source>
</evidence>
<comment type="caution">
    <text evidence="2">The sequence shown here is derived from an EMBL/GenBank/DDBJ whole genome shotgun (WGS) entry which is preliminary data.</text>
</comment>
<dbReference type="EMBL" id="JABBFW010000001">
    <property type="protein sequence ID" value="NML13426.1"/>
    <property type="molecule type" value="Genomic_DNA"/>
</dbReference>
<reference evidence="2 3" key="1">
    <citation type="submission" date="2020-04" db="EMBL/GenBank/DDBJ databases">
        <title>Azohydromonas sp. isolated from soil.</title>
        <authorList>
            <person name="Dahal R.H."/>
        </authorList>
    </citation>
    <scope>NUCLEOTIDE SEQUENCE [LARGE SCALE GENOMIC DNA]</scope>
    <source>
        <strain evidence="2 3">G-1-1-14</strain>
    </source>
</reference>
<feature type="transmembrane region" description="Helical" evidence="1">
    <location>
        <begin position="190"/>
        <end position="211"/>
    </location>
</feature>
<evidence type="ECO:0000313" key="2">
    <source>
        <dbReference type="EMBL" id="NML13426.1"/>
    </source>
</evidence>
<dbReference type="RefSeq" id="WP_169158359.1">
    <property type="nucleotide sequence ID" value="NZ_JABBFW010000001.1"/>
</dbReference>
<organism evidence="2 3">
    <name type="scientific">Azohydromonas caseinilytica</name>
    <dbReference type="NCBI Taxonomy" id="2728836"/>
    <lineage>
        <taxon>Bacteria</taxon>
        <taxon>Pseudomonadati</taxon>
        <taxon>Pseudomonadota</taxon>
        <taxon>Betaproteobacteria</taxon>
        <taxon>Burkholderiales</taxon>
        <taxon>Sphaerotilaceae</taxon>
        <taxon>Azohydromonas</taxon>
    </lineage>
</organism>
<keyword evidence="1" id="KW-0812">Transmembrane</keyword>
<gene>
    <name evidence="2" type="ORF">HHL10_00340</name>
</gene>
<protein>
    <recommendedName>
        <fullName evidence="4">HNH endonuclease</fullName>
    </recommendedName>
</protein>
<evidence type="ECO:0000256" key="1">
    <source>
        <dbReference type="SAM" id="Phobius"/>
    </source>
</evidence>
<dbReference type="AlphaFoldDB" id="A0A848F4B0"/>
<sequence>MTSSRDNFTKEVARALQERAGNHCSNPQCRCLTSGPNEFPTKSSRIGIAAHITAAAPGGPRYDSSITAEERSSIKNGIWLCQSCSRLIDTDPSHYPIELLSQWRTNAEQWAREHIESGTRFSVLNNSTDTDPSKNREAKEPIYIEYSIDENSIKRLPKKEVYKYALIFYASFPPPILVILAHYYNILSSLGTGTGMALTIAATITIASAVLTNTHRKIATTTFRSNTASFIDGYWFEQEPDGNYIRYIKQRSAFTQNAQEPYSYASPPFESKQITRLSECAT</sequence>
<evidence type="ECO:0000313" key="3">
    <source>
        <dbReference type="Proteomes" id="UP000574067"/>
    </source>
</evidence>
<dbReference type="Proteomes" id="UP000574067">
    <property type="component" value="Unassembled WGS sequence"/>
</dbReference>
<name>A0A848F4B0_9BURK</name>
<keyword evidence="1" id="KW-0472">Membrane</keyword>
<feature type="transmembrane region" description="Helical" evidence="1">
    <location>
        <begin position="164"/>
        <end position="184"/>
    </location>
</feature>
<proteinExistence type="predicted"/>
<accession>A0A848F4B0</accession>